<dbReference type="PATRIC" id="fig|1441095.3.peg.969"/>
<dbReference type="Pfam" id="PF13772">
    <property type="entry name" value="AIG2_2"/>
    <property type="match status" value="1"/>
</dbReference>
<dbReference type="PANTHER" id="PTHR12935:SF0">
    <property type="entry name" value="GAMMA-GLUTAMYLCYCLOTRANSFERASE"/>
    <property type="match status" value="1"/>
</dbReference>
<accession>A0A0M3R968</accession>
<dbReference type="InterPro" id="IPR009288">
    <property type="entry name" value="AIG2-like_dom"/>
</dbReference>
<dbReference type="InterPro" id="IPR013024">
    <property type="entry name" value="GGCT-like"/>
</dbReference>
<dbReference type="AlphaFoldDB" id="A0A0M3R968"/>
<reference evidence="5" key="1">
    <citation type="submission" date="2015-08" db="EMBL/GenBank/DDBJ databases">
        <title>Genome sequencing project for genomic taxonomy and phylogenomics of Bacillus-like bacteria.</title>
        <authorList>
            <person name="Liu B."/>
            <person name="Wang J."/>
            <person name="Zhu Y."/>
            <person name="Liu G."/>
            <person name="Chen Q."/>
            <person name="Chen Z."/>
            <person name="Lan J."/>
            <person name="Che J."/>
            <person name="Ge C."/>
            <person name="Shi H."/>
            <person name="Pan Z."/>
            <person name="Liu X."/>
        </authorList>
    </citation>
    <scope>NUCLEOTIDE SEQUENCE [LARGE SCALE GENOMIC DNA]</scope>
    <source>
        <strain evidence="5">FJAT-4402</strain>
    </source>
</reference>
<dbReference type="GO" id="GO:0003839">
    <property type="term" value="F:gamma-glutamylcyclotransferase activity"/>
    <property type="evidence" value="ECO:0007669"/>
    <property type="project" value="InterPro"/>
</dbReference>
<dbReference type="STRING" id="1441095.AM592_04410"/>
<reference evidence="4 5" key="2">
    <citation type="journal article" date="2016" name="Int. J. Syst. Evol. Microbiol.">
        <title>Bacillus gobiensis sp. nov., isolated from a soil sample.</title>
        <authorList>
            <person name="Liu B."/>
            <person name="Liu G.H."/>
            <person name="Cetin S."/>
            <person name="Schumann P."/>
            <person name="Pan Z.Z."/>
            <person name="Chen Q.Q."/>
        </authorList>
    </citation>
    <scope>NUCLEOTIDE SEQUENCE [LARGE SCALE GENOMIC DNA]</scope>
    <source>
        <strain evidence="4 5">FJAT-4402</strain>
    </source>
</reference>
<sequence>MAGEAETLEQLLFVYGTLRKNCSNSHFLSHAALVKNEAWIVGGQMYDTDLGYPVMSLTPTSSKVYGELYRIRKNEFEAIDQLEEGYERAVHTVYTDTGVEKAWVYTMDDSKCLEFTKIENGNWKEYLMIKEKPDDIYYFAYGSCMDEDRFKKAKVDHLFLNVIGGAMLQGYTTRFTVRLPDGGRADIVEDDGVTEGVLYKVPQDAVTYLYKREGVFENLYRPAFVDVNVNGRSYHDCLTFIVVDKKNELAPPDHYRAEIERGAERYLTREFFLKIVEHMSNLKINNI</sequence>
<keyword evidence="1" id="KW-0456">Lyase</keyword>
<dbReference type="Pfam" id="PF06094">
    <property type="entry name" value="GGACT"/>
    <property type="match status" value="1"/>
</dbReference>
<evidence type="ECO:0000259" key="3">
    <source>
        <dbReference type="Pfam" id="PF06094"/>
    </source>
</evidence>
<dbReference type="InterPro" id="IPR017939">
    <property type="entry name" value="G-Glutamylcylcotransferase"/>
</dbReference>
<dbReference type="EMBL" id="CP012600">
    <property type="protein sequence ID" value="ALC80912.1"/>
    <property type="molecule type" value="Genomic_DNA"/>
</dbReference>
<organism evidence="4 5">
    <name type="scientific">Bacillus gobiensis</name>
    <dbReference type="NCBI Taxonomy" id="1441095"/>
    <lineage>
        <taxon>Bacteria</taxon>
        <taxon>Bacillati</taxon>
        <taxon>Bacillota</taxon>
        <taxon>Bacilli</taxon>
        <taxon>Bacillales</taxon>
        <taxon>Bacillaceae</taxon>
        <taxon>Bacillus</taxon>
    </lineage>
</organism>
<protein>
    <recommendedName>
        <fullName evidence="3">Gamma-glutamylcyclotransferase AIG2-like domain-containing protein</fullName>
    </recommendedName>
</protein>
<dbReference type="Gene3D" id="3.10.490.10">
    <property type="entry name" value="Gamma-glutamyl cyclotransferase-like"/>
    <property type="match status" value="2"/>
</dbReference>
<evidence type="ECO:0000256" key="2">
    <source>
        <dbReference type="PIRSR" id="PIRSR617939-1"/>
    </source>
</evidence>
<evidence type="ECO:0000313" key="5">
    <source>
        <dbReference type="Proteomes" id="UP000067625"/>
    </source>
</evidence>
<keyword evidence="5" id="KW-1185">Reference proteome</keyword>
<evidence type="ECO:0000256" key="1">
    <source>
        <dbReference type="ARBA" id="ARBA00023239"/>
    </source>
</evidence>
<feature type="active site" description="Proton acceptor" evidence="2">
    <location>
        <position position="213"/>
    </location>
</feature>
<proteinExistence type="predicted"/>
<feature type="domain" description="Gamma-glutamylcyclotransferase AIG2-like" evidence="3">
    <location>
        <begin position="12"/>
        <end position="124"/>
    </location>
</feature>
<evidence type="ECO:0000313" key="4">
    <source>
        <dbReference type="EMBL" id="ALC80912.1"/>
    </source>
</evidence>
<dbReference type="InterPro" id="IPR036568">
    <property type="entry name" value="GGCT-like_sf"/>
</dbReference>
<dbReference type="SUPFAM" id="SSF110857">
    <property type="entry name" value="Gamma-glutamyl cyclotransferase-like"/>
    <property type="match status" value="2"/>
</dbReference>
<name>A0A0M3R968_9BACI</name>
<gene>
    <name evidence="4" type="ORF">AM592_04410</name>
</gene>
<dbReference type="CDD" id="cd06661">
    <property type="entry name" value="GGCT_like"/>
    <property type="match status" value="2"/>
</dbReference>
<dbReference type="PANTHER" id="PTHR12935">
    <property type="entry name" value="GAMMA-GLUTAMYLCYCLOTRANSFERASE"/>
    <property type="match status" value="1"/>
</dbReference>
<dbReference type="Proteomes" id="UP000067625">
    <property type="component" value="Chromosome"/>
</dbReference>